<name>A0A1F6CD19_HANXR</name>
<evidence type="ECO:0000256" key="2">
    <source>
        <dbReference type="ARBA" id="ARBA00022840"/>
    </source>
</evidence>
<evidence type="ECO:0000313" key="10">
    <source>
        <dbReference type="Proteomes" id="UP000178606"/>
    </source>
</evidence>
<dbReference type="InterPro" id="IPR011006">
    <property type="entry name" value="CheY-like_superfamily"/>
</dbReference>
<dbReference type="Pfam" id="PF02954">
    <property type="entry name" value="HTH_8"/>
    <property type="match status" value="1"/>
</dbReference>
<dbReference type="GO" id="GO:0043565">
    <property type="term" value="F:sequence-specific DNA binding"/>
    <property type="evidence" value="ECO:0007669"/>
    <property type="project" value="InterPro"/>
</dbReference>
<dbReference type="SUPFAM" id="SSF52172">
    <property type="entry name" value="CheY-like"/>
    <property type="match status" value="1"/>
</dbReference>
<dbReference type="AlphaFoldDB" id="A0A1F6CD19"/>
<dbReference type="InterPro" id="IPR058031">
    <property type="entry name" value="AAA_lid_NorR"/>
</dbReference>
<dbReference type="PROSITE" id="PS00675">
    <property type="entry name" value="SIGMA54_INTERACT_1"/>
    <property type="match status" value="1"/>
</dbReference>
<keyword evidence="2" id="KW-0067">ATP-binding</keyword>
<dbReference type="GO" id="GO:0005524">
    <property type="term" value="F:ATP binding"/>
    <property type="evidence" value="ECO:0007669"/>
    <property type="project" value="UniProtKB-KW"/>
</dbReference>
<dbReference type="EMBL" id="MFKF01000280">
    <property type="protein sequence ID" value="OGG46901.1"/>
    <property type="molecule type" value="Genomic_DNA"/>
</dbReference>
<dbReference type="Gene3D" id="1.10.10.60">
    <property type="entry name" value="Homeodomain-like"/>
    <property type="match status" value="1"/>
</dbReference>
<evidence type="ECO:0000256" key="4">
    <source>
        <dbReference type="ARBA" id="ARBA00023125"/>
    </source>
</evidence>
<evidence type="ECO:0000256" key="1">
    <source>
        <dbReference type="ARBA" id="ARBA00022741"/>
    </source>
</evidence>
<dbReference type="Gene3D" id="1.10.8.60">
    <property type="match status" value="1"/>
</dbReference>
<evidence type="ECO:0000256" key="5">
    <source>
        <dbReference type="ARBA" id="ARBA00023163"/>
    </source>
</evidence>
<organism evidence="9 10">
    <name type="scientific">Handelsmanbacteria sp. (strain RIFCSPLOWO2_12_FULL_64_10)</name>
    <dbReference type="NCBI Taxonomy" id="1817868"/>
    <lineage>
        <taxon>Bacteria</taxon>
        <taxon>Candidatus Handelsmaniibacteriota</taxon>
    </lineage>
</organism>
<keyword evidence="6" id="KW-0597">Phosphoprotein</keyword>
<evidence type="ECO:0008006" key="11">
    <source>
        <dbReference type="Google" id="ProtNLM"/>
    </source>
</evidence>
<dbReference type="InterPro" id="IPR025943">
    <property type="entry name" value="Sigma_54_int_dom_ATP-bd_2"/>
</dbReference>
<feature type="modified residue" description="4-aspartylphosphate" evidence="6">
    <location>
        <position position="59"/>
    </location>
</feature>
<evidence type="ECO:0000256" key="3">
    <source>
        <dbReference type="ARBA" id="ARBA00023015"/>
    </source>
</evidence>
<dbReference type="GO" id="GO:0006355">
    <property type="term" value="P:regulation of DNA-templated transcription"/>
    <property type="evidence" value="ECO:0007669"/>
    <property type="project" value="InterPro"/>
</dbReference>
<dbReference type="Gene3D" id="3.40.50.300">
    <property type="entry name" value="P-loop containing nucleotide triphosphate hydrolases"/>
    <property type="match status" value="1"/>
</dbReference>
<dbReference type="PRINTS" id="PR01590">
    <property type="entry name" value="HTHFIS"/>
</dbReference>
<dbReference type="SMART" id="SM00382">
    <property type="entry name" value="AAA"/>
    <property type="match status" value="1"/>
</dbReference>
<feature type="domain" description="Response regulatory" evidence="8">
    <location>
        <begin position="10"/>
        <end position="124"/>
    </location>
</feature>
<dbReference type="InterPro" id="IPR003593">
    <property type="entry name" value="AAA+_ATPase"/>
</dbReference>
<dbReference type="InterPro" id="IPR027417">
    <property type="entry name" value="P-loop_NTPase"/>
</dbReference>
<accession>A0A1F6CD19</accession>
<dbReference type="CDD" id="cd00009">
    <property type="entry name" value="AAA"/>
    <property type="match status" value="1"/>
</dbReference>
<keyword evidence="4" id="KW-0238">DNA-binding</keyword>
<dbReference type="PROSITE" id="PS50110">
    <property type="entry name" value="RESPONSE_REGULATORY"/>
    <property type="match status" value="1"/>
</dbReference>
<dbReference type="InterPro" id="IPR025662">
    <property type="entry name" value="Sigma_54_int_dom_ATP-bd_1"/>
</dbReference>
<dbReference type="Proteomes" id="UP000178606">
    <property type="component" value="Unassembled WGS sequence"/>
</dbReference>
<feature type="domain" description="Sigma-54 factor interaction" evidence="7">
    <location>
        <begin position="156"/>
        <end position="386"/>
    </location>
</feature>
<dbReference type="PROSITE" id="PS00688">
    <property type="entry name" value="SIGMA54_INTERACT_3"/>
    <property type="match status" value="1"/>
</dbReference>
<reference evidence="9 10" key="1">
    <citation type="journal article" date="2016" name="Nat. Commun.">
        <title>Thousands of microbial genomes shed light on interconnected biogeochemical processes in an aquifer system.</title>
        <authorList>
            <person name="Anantharaman K."/>
            <person name="Brown C.T."/>
            <person name="Hug L.A."/>
            <person name="Sharon I."/>
            <person name="Castelle C.J."/>
            <person name="Probst A.J."/>
            <person name="Thomas B.C."/>
            <person name="Singh A."/>
            <person name="Wilkins M.J."/>
            <person name="Karaoz U."/>
            <person name="Brodie E.L."/>
            <person name="Williams K.H."/>
            <person name="Hubbard S.S."/>
            <person name="Banfield J.F."/>
        </authorList>
    </citation>
    <scope>NUCLEOTIDE SEQUENCE [LARGE SCALE GENOMIC DNA]</scope>
    <source>
        <strain evidence="10">RIFCSPLOWO2_12_FULL_64_10</strain>
    </source>
</reference>
<dbReference type="Pfam" id="PF00072">
    <property type="entry name" value="Response_reg"/>
    <property type="match status" value="1"/>
</dbReference>
<sequence length="458" mass="51550">MSVDNRVRMNILLIDDDPDILVSIGDYLRDTGHRVFAVAGGAEGLETLRREVVDIVVTDLMMPGMDGFEVLREARRAWPGVEVIMVTAYGDVEGAVRAMREGAFDFFTKPVRLRELNASLERTVRFHALRREKDRYRERLDRLDAEERRRYGLSAIIGEGTAIRAVKGLIEQVCQTDATTVLVCGETGTGKEMVARAVHHGSGRAGGAFVAVDCSTVPEPLFESEFYGHVKGAFTGAQEAHRGYFEQASGGTLFLDEVGDMRPEMQARLLRTLEERRVRRVGGAEETPVDVRVVAATNKDLPGAISEGRFREDLYYRLNAFTIRVPPLRERPEDILPLARHFLDRYRREMRRGVAGFTPEAEALLRPHPFPGNVRELRNTVERAVILCRGDRVTPDDLLFESPRPAPPEGTDSLNIEEAERRLIREALRRSGGNQVQAARLLGISRDALRRRMESYQI</sequence>
<dbReference type="InterPro" id="IPR025944">
    <property type="entry name" value="Sigma_54_int_dom_CS"/>
</dbReference>
<dbReference type="Pfam" id="PF25601">
    <property type="entry name" value="AAA_lid_14"/>
    <property type="match status" value="1"/>
</dbReference>
<dbReference type="InterPro" id="IPR002078">
    <property type="entry name" value="Sigma_54_int"/>
</dbReference>
<protein>
    <recommendedName>
        <fullName evidence="11">Sigma-54-dependent Fis family transcriptional regulator</fullName>
    </recommendedName>
</protein>
<evidence type="ECO:0000259" key="8">
    <source>
        <dbReference type="PROSITE" id="PS50110"/>
    </source>
</evidence>
<dbReference type="InterPro" id="IPR002197">
    <property type="entry name" value="HTH_Fis"/>
</dbReference>
<dbReference type="GO" id="GO:0000160">
    <property type="term" value="P:phosphorelay signal transduction system"/>
    <property type="evidence" value="ECO:0007669"/>
    <property type="project" value="InterPro"/>
</dbReference>
<keyword evidence="5" id="KW-0804">Transcription</keyword>
<dbReference type="FunFam" id="3.40.50.300:FF:000006">
    <property type="entry name" value="DNA-binding transcriptional regulator NtrC"/>
    <property type="match status" value="1"/>
</dbReference>
<dbReference type="InterPro" id="IPR009057">
    <property type="entry name" value="Homeodomain-like_sf"/>
</dbReference>
<gene>
    <name evidence="9" type="ORF">A3F84_01120</name>
</gene>
<comment type="caution">
    <text evidence="9">The sequence shown here is derived from an EMBL/GenBank/DDBJ whole genome shotgun (WGS) entry which is preliminary data.</text>
</comment>
<dbReference type="PROSITE" id="PS00676">
    <property type="entry name" value="SIGMA54_INTERACT_2"/>
    <property type="match status" value="1"/>
</dbReference>
<dbReference type="SUPFAM" id="SSF46689">
    <property type="entry name" value="Homeodomain-like"/>
    <property type="match status" value="1"/>
</dbReference>
<keyword evidence="1" id="KW-0547">Nucleotide-binding</keyword>
<dbReference type="PROSITE" id="PS50045">
    <property type="entry name" value="SIGMA54_INTERACT_4"/>
    <property type="match status" value="1"/>
</dbReference>
<dbReference type="SMART" id="SM00448">
    <property type="entry name" value="REC"/>
    <property type="match status" value="1"/>
</dbReference>
<evidence type="ECO:0000256" key="6">
    <source>
        <dbReference type="PROSITE-ProRule" id="PRU00169"/>
    </source>
</evidence>
<dbReference type="PANTHER" id="PTHR32071:SF113">
    <property type="entry name" value="ALGINATE BIOSYNTHESIS TRANSCRIPTIONAL REGULATORY PROTEIN ALGB"/>
    <property type="match status" value="1"/>
</dbReference>
<dbReference type="Pfam" id="PF00158">
    <property type="entry name" value="Sigma54_activat"/>
    <property type="match status" value="1"/>
</dbReference>
<evidence type="ECO:0000259" key="7">
    <source>
        <dbReference type="PROSITE" id="PS50045"/>
    </source>
</evidence>
<keyword evidence="3" id="KW-0805">Transcription regulation</keyword>
<dbReference type="PANTHER" id="PTHR32071">
    <property type="entry name" value="TRANSCRIPTIONAL REGULATORY PROTEIN"/>
    <property type="match status" value="1"/>
</dbReference>
<dbReference type="InterPro" id="IPR001789">
    <property type="entry name" value="Sig_transdc_resp-reg_receiver"/>
</dbReference>
<dbReference type="SUPFAM" id="SSF52540">
    <property type="entry name" value="P-loop containing nucleoside triphosphate hydrolases"/>
    <property type="match status" value="1"/>
</dbReference>
<proteinExistence type="predicted"/>
<dbReference type="Gene3D" id="3.40.50.2300">
    <property type="match status" value="1"/>
</dbReference>
<evidence type="ECO:0000313" key="9">
    <source>
        <dbReference type="EMBL" id="OGG46901.1"/>
    </source>
</evidence>